<evidence type="ECO:0000313" key="2">
    <source>
        <dbReference type="EMBL" id="VAW92418.1"/>
    </source>
</evidence>
<proteinExistence type="predicted"/>
<dbReference type="InterPro" id="IPR008620">
    <property type="entry name" value="FixH"/>
</dbReference>
<dbReference type="EMBL" id="UOFT01000025">
    <property type="protein sequence ID" value="VAW92418.1"/>
    <property type="molecule type" value="Genomic_DNA"/>
</dbReference>
<keyword evidence="1" id="KW-0812">Transmembrane</keyword>
<sequence>MVSNAIDMNAPWYKQFWPWFLIFLPASVVVACMFTIYLAITTADSMVVDDYSKKAMQINRDLRKLEYAREIGLSGSFSINNNIVSLDISVQKNKITLAPVLKMLLVHPADSDKDFSVILIRTQESILSSGNDMAERVRYVSQGNNQQVKLIYEGVWYVRLISPDNVWQLNGKAKGNKKIISLYAD</sequence>
<accession>A0A3B0ZG01</accession>
<keyword evidence="1" id="KW-0472">Membrane</keyword>
<keyword evidence="1" id="KW-1133">Transmembrane helix</keyword>
<dbReference type="Pfam" id="PF05751">
    <property type="entry name" value="FixH"/>
    <property type="match status" value="1"/>
</dbReference>
<name>A0A3B0ZG01_9ZZZZ</name>
<reference evidence="2" key="1">
    <citation type="submission" date="2018-06" db="EMBL/GenBank/DDBJ databases">
        <authorList>
            <person name="Zhirakovskaya E."/>
        </authorList>
    </citation>
    <scope>NUCLEOTIDE SEQUENCE</scope>
</reference>
<organism evidence="2">
    <name type="scientific">hydrothermal vent metagenome</name>
    <dbReference type="NCBI Taxonomy" id="652676"/>
    <lineage>
        <taxon>unclassified sequences</taxon>
        <taxon>metagenomes</taxon>
        <taxon>ecological metagenomes</taxon>
    </lineage>
</organism>
<evidence type="ECO:0000256" key="1">
    <source>
        <dbReference type="SAM" id="Phobius"/>
    </source>
</evidence>
<protein>
    <submittedName>
        <fullName evidence="2">Analog of CcoH, COG3198</fullName>
    </submittedName>
</protein>
<gene>
    <name evidence="2" type="ORF">MNBD_GAMMA23-389</name>
</gene>
<feature type="transmembrane region" description="Helical" evidence="1">
    <location>
        <begin position="16"/>
        <end position="40"/>
    </location>
</feature>
<dbReference type="AlphaFoldDB" id="A0A3B0ZG01"/>